<keyword evidence="2" id="KW-1185">Reference proteome</keyword>
<dbReference type="EMBL" id="JAPHNI010001871">
    <property type="protein sequence ID" value="KAJ8104670.1"/>
    <property type="molecule type" value="Genomic_DNA"/>
</dbReference>
<sequence length="108" mass="11441">MSAPNVNKPSKGTSAANHVSTPVQGNSTEASTKAPADQRALSRKAKKKARRKLKRQAAKAARCPDQIWHKSSSIRNVKSEADASYGLDGSNLALSPNAEEQNTSLAAK</sequence>
<organism evidence="1 2">
    <name type="scientific">Boeremia exigua</name>
    <dbReference type="NCBI Taxonomy" id="749465"/>
    <lineage>
        <taxon>Eukaryota</taxon>
        <taxon>Fungi</taxon>
        <taxon>Dikarya</taxon>
        <taxon>Ascomycota</taxon>
        <taxon>Pezizomycotina</taxon>
        <taxon>Dothideomycetes</taxon>
        <taxon>Pleosporomycetidae</taxon>
        <taxon>Pleosporales</taxon>
        <taxon>Pleosporineae</taxon>
        <taxon>Didymellaceae</taxon>
        <taxon>Boeremia</taxon>
    </lineage>
</organism>
<reference evidence="1" key="1">
    <citation type="submission" date="2022-11" db="EMBL/GenBank/DDBJ databases">
        <title>Genome Sequence of Boeremia exigua.</title>
        <authorList>
            <person name="Buettner E."/>
        </authorList>
    </citation>
    <scope>NUCLEOTIDE SEQUENCE</scope>
    <source>
        <strain evidence="1">CU02</strain>
    </source>
</reference>
<name>A0ACC2HP53_9PLEO</name>
<proteinExistence type="predicted"/>
<dbReference type="Proteomes" id="UP001153331">
    <property type="component" value="Unassembled WGS sequence"/>
</dbReference>
<gene>
    <name evidence="1" type="ORF">OPT61_g10632</name>
</gene>
<accession>A0ACC2HP53</accession>
<protein>
    <submittedName>
        <fullName evidence="1">Uncharacterized protein</fullName>
    </submittedName>
</protein>
<evidence type="ECO:0000313" key="1">
    <source>
        <dbReference type="EMBL" id="KAJ8104670.1"/>
    </source>
</evidence>
<evidence type="ECO:0000313" key="2">
    <source>
        <dbReference type="Proteomes" id="UP001153331"/>
    </source>
</evidence>
<comment type="caution">
    <text evidence="1">The sequence shown here is derived from an EMBL/GenBank/DDBJ whole genome shotgun (WGS) entry which is preliminary data.</text>
</comment>